<organism evidence="4 5">
    <name type="scientific">Aedes albopictus</name>
    <name type="common">Asian tiger mosquito</name>
    <name type="synonym">Stegomyia albopicta</name>
    <dbReference type="NCBI Taxonomy" id="7160"/>
    <lineage>
        <taxon>Eukaryota</taxon>
        <taxon>Metazoa</taxon>
        <taxon>Ecdysozoa</taxon>
        <taxon>Arthropoda</taxon>
        <taxon>Hexapoda</taxon>
        <taxon>Insecta</taxon>
        <taxon>Pterygota</taxon>
        <taxon>Neoptera</taxon>
        <taxon>Endopterygota</taxon>
        <taxon>Diptera</taxon>
        <taxon>Nematocera</taxon>
        <taxon>Culicoidea</taxon>
        <taxon>Culicidae</taxon>
        <taxon>Culicinae</taxon>
        <taxon>Aedini</taxon>
        <taxon>Aedes</taxon>
        <taxon>Stegomyia</taxon>
    </lineage>
</organism>
<proteinExistence type="predicted"/>
<keyword evidence="3" id="KW-0732">Signal</keyword>
<evidence type="ECO:0000256" key="2">
    <source>
        <dbReference type="SAM" id="MobiDB-lite"/>
    </source>
</evidence>
<reference evidence="4" key="2">
    <citation type="submission" date="2025-05" db="UniProtKB">
        <authorList>
            <consortium name="EnsemblMetazoa"/>
        </authorList>
    </citation>
    <scope>IDENTIFICATION</scope>
    <source>
        <strain evidence="4">Foshan</strain>
    </source>
</reference>
<feature type="chain" id="PRO_5045432202" description="Cuticle protein" evidence="3">
    <location>
        <begin position="20"/>
        <end position="177"/>
    </location>
</feature>
<accession>A0ABM1ZUJ9</accession>
<keyword evidence="1" id="KW-0193">Cuticle</keyword>
<dbReference type="GeneID" id="109413078"/>
<dbReference type="PROSITE" id="PS51155">
    <property type="entry name" value="CHIT_BIND_RR_2"/>
    <property type="match status" value="1"/>
</dbReference>
<reference evidence="5" key="1">
    <citation type="journal article" date="2015" name="Proc. Natl. Acad. Sci. U.S.A.">
        <title>Genome sequence of the Asian Tiger mosquito, Aedes albopictus, reveals insights into its biology, genetics, and evolution.</title>
        <authorList>
            <person name="Chen X.G."/>
            <person name="Jiang X."/>
            <person name="Gu J."/>
            <person name="Xu M."/>
            <person name="Wu Y."/>
            <person name="Deng Y."/>
            <person name="Zhang C."/>
            <person name="Bonizzoni M."/>
            <person name="Dermauw W."/>
            <person name="Vontas J."/>
            <person name="Armbruster P."/>
            <person name="Huang X."/>
            <person name="Yang Y."/>
            <person name="Zhang H."/>
            <person name="He W."/>
            <person name="Peng H."/>
            <person name="Liu Y."/>
            <person name="Wu K."/>
            <person name="Chen J."/>
            <person name="Lirakis M."/>
            <person name="Topalis P."/>
            <person name="Van Leeuwen T."/>
            <person name="Hall A.B."/>
            <person name="Jiang X."/>
            <person name="Thorpe C."/>
            <person name="Mueller R.L."/>
            <person name="Sun C."/>
            <person name="Waterhouse R.M."/>
            <person name="Yan G."/>
            <person name="Tu Z.J."/>
            <person name="Fang X."/>
            <person name="James A.A."/>
        </authorList>
    </citation>
    <scope>NUCLEOTIDE SEQUENCE [LARGE SCALE GENOMIC DNA]</scope>
    <source>
        <strain evidence="5">Foshan</strain>
    </source>
</reference>
<evidence type="ECO:0008006" key="6">
    <source>
        <dbReference type="Google" id="ProtNLM"/>
    </source>
</evidence>
<dbReference type="InterPro" id="IPR000618">
    <property type="entry name" value="Insect_cuticle"/>
</dbReference>
<evidence type="ECO:0000313" key="5">
    <source>
        <dbReference type="Proteomes" id="UP000069940"/>
    </source>
</evidence>
<evidence type="ECO:0000256" key="3">
    <source>
        <dbReference type="SAM" id="SignalP"/>
    </source>
</evidence>
<dbReference type="Proteomes" id="UP000069940">
    <property type="component" value="Unassembled WGS sequence"/>
</dbReference>
<evidence type="ECO:0000256" key="1">
    <source>
        <dbReference type="PROSITE-ProRule" id="PRU00497"/>
    </source>
</evidence>
<dbReference type="RefSeq" id="XP_019542291.2">
    <property type="nucleotide sequence ID" value="XM_019686746.3"/>
</dbReference>
<sequence length="177" mass="19602">MSFRCTVVLLGALVTLSLAAPQNNFSGGVKSDVLPVKSDRDKYEVVAQESVRKNERNLRKDDDESLEEIQAKSAHYSYDSSITDTISDQTVQRQETREGLALKGMYAYSDGFYKREVHYVADDKGYRVVKEISTPIGDGPQEDPNGKADVSSSLSGSYSITADDIARPAYKKHPKKV</sequence>
<dbReference type="EnsemblMetazoa" id="AALFPA23_021776.R32247">
    <property type="protein sequence ID" value="AALFPA23_021776.P32247"/>
    <property type="gene ID" value="AALFPA23_021776"/>
</dbReference>
<protein>
    <recommendedName>
        <fullName evidence="6">Cuticle protein</fullName>
    </recommendedName>
</protein>
<feature type="region of interest" description="Disordered" evidence="2">
    <location>
        <begin position="133"/>
        <end position="156"/>
    </location>
</feature>
<feature type="signal peptide" evidence="3">
    <location>
        <begin position="1"/>
        <end position="19"/>
    </location>
</feature>
<dbReference type="Pfam" id="PF00379">
    <property type="entry name" value="Chitin_bind_4"/>
    <property type="match status" value="1"/>
</dbReference>
<evidence type="ECO:0000313" key="4">
    <source>
        <dbReference type="EnsemblMetazoa" id="AALFPA23_021776.P32247"/>
    </source>
</evidence>
<keyword evidence="5" id="KW-1185">Reference proteome</keyword>
<name>A0ABM1ZUJ9_AEDAL</name>